<evidence type="ECO:0000259" key="10">
    <source>
        <dbReference type="Pfam" id="PF25019"/>
    </source>
</evidence>
<sequence length="1127" mass="130771">MAEWFGAPIIEKLINTGFQYLGDQVRWQTGMKEELERLRENHPKIQAVVNFASSQEQIRDRNPALNEWLWQLRDAIDEADDVLDDLEYMKLEKQLTKDKKQRKVRSIMKSINKRLVKIAKRALKIDPNLKKLKAVVQKLDRVSTTVDTFLYLVRELKQEHQEQQLERETGSLPTNDLIGRDEQKDFVMQWLRKLSNEEHQALVNGTDLYRNISLLSIVGHGGMGKTTLLQHVYEDEMTKEFDQKMWVCVSNNFDVKKVIADMLESLKNERIHLETLDTLQNNLRTEIMSKKFLLILDDIWEEEKQDISKWEKVLAPLAYGKIGSRILVTTRMDSVAMMIAKVIKKNTKIFRLEGLQEYQCLQLLNSHAFADVENPNDYQRLRSIAGEIVKKLSGSPLAAKVIGGVLNSSLDERHWTKVLNSDFVSSKLGQNDIFLILRLSYTFLPKYLQNCFALCSIFRQDYRFDKDDLVRMWISLGFIQQPHDQEWTMEDIGGMYFDVLVKKSFFDKFERHFRQYYKMHDLIHELAQLVSIHECLRVEDGAKLSSIIPKTLRHLSVQNINPDIIKKIGQFKYLHSLFLFYEASNQDLCNALIEIFKVSRSLRLLYICSLEDLKIIPEEIGNLIHLRYLKIDCYDLTMLPRSLSNLYHLQYLIHYGHTVGDDFLLSDISNLLNLRYMGLPVNYISLICGIGKLKSLQEMYMFDLRDTSGYRIGELENMNDLCKLGINCLENVKDAEEASSAKLSAKWRLTDLTLCWSNTDSRNIDLDENVLNNLQPPKCLRNLSIKRYMGARSAIWMNNVNLLSNIEKIEKIEFTDCLECETLPPFGQLPFLKSLTLSNMPKVKWLESKFNGNDKCHAFPTLEVLHISYLKALEDWFEAGVPAEDGCLFPCLIELELFDCPKLKELPSLPSVLKSLRIESTGWTTLNFCSNSNPIPLETLEVFHCPNITSLPLADEIARLAALRYLEIRYCPNLISLGRYRQVETTNNCHLMLSVLEISDPSVLLMEPLRSIASLKKLIIENNDELVSFTNEAEQWFLKVRSSLSELRFSDLKSLQSLPSSLESLFSLKKLYIGYDVPMLRELPNLPSSLEYLYIWGCHPELKELYREDGGFDRHKIAHIPHIQFVY</sequence>
<reference evidence="11 12" key="2">
    <citation type="journal article" date="2017" name="Nature">
        <title>The Apostasia genome and the evolution of orchids.</title>
        <authorList>
            <person name="Zhang G.Q."/>
            <person name="Liu K.W."/>
            <person name="Li Z."/>
            <person name="Lohaus R."/>
            <person name="Hsiao Y.Y."/>
            <person name="Niu S.C."/>
            <person name="Wang J.Y."/>
            <person name="Lin Y.C."/>
            <person name="Xu Q."/>
            <person name="Chen L.J."/>
            <person name="Yoshida K."/>
            <person name="Fujiwara S."/>
            <person name="Wang Z.W."/>
            <person name="Zhang Y.Q."/>
            <person name="Mitsuda N."/>
            <person name="Wang M."/>
            <person name="Liu G.H."/>
            <person name="Pecoraro L."/>
            <person name="Huang H.X."/>
            <person name="Xiao X.J."/>
            <person name="Lin M."/>
            <person name="Wu X.Y."/>
            <person name="Wu W.L."/>
            <person name="Chen Y.Y."/>
            <person name="Chang S.B."/>
            <person name="Sakamoto S."/>
            <person name="Ohme-Takagi M."/>
            <person name="Yagi M."/>
            <person name="Zeng S.J."/>
            <person name="Shen C.Y."/>
            <person name="Yeh C.M."/>
            <person name="Luo Y.B."/>
            <person name="Tsai W.C."/>
            <person name="Van de Peer Y."/>
            <person name="Liu Z.J."/>
        </authorList>
    </citation>
    <scope>NUCLEOTIDE SEQUENCE [LARGE SCALE GENOMIC DNA]</scope>
    <source>
        <tissue evidence="11">The whole plant</tissue>
    </source>
</reference>
<dbReference type="AlphaFoldDB" id="A0A2I0WTS6"/>
<comment type="similarity">
    <text evidence="1">Belongs to the disease resistance NB-LRR family.</text>
</comment>
<keyword evidence="6" id="KW-0067">ATP-binding</keyword>
<keyword evidence="2" id="KW-0433">Leucine-rich repeat</keyword>
<dbReference type="InterPro" id="IPR002182">
    <property type="entry name" value="NB-ARC"/>
</dbReference>
<evidence type="ECO:0000313" key="11">
    <source>
        <dbReference type="EMBL" id="PKU79064.1"/>
    </source>
</evidence>
<dbReference type="Gene3D" id="1.10.10.10">
    <property type="entry name" value="Winged helix-like DNA-binding domain superfamily/Winged helix DNA-binding domain"/>
    <property type="match status" value="1"/>
</dbReference>
<dbReference type="EMBL" id="KZ502442">
    <property type="protein sequence ID" value="PKU79064.1"/>
    <property type="molecule type" value="Genomic_DNA"/>
</dbReference>
<evidence type="ECO:0000256" key="6">
    <source>
        <dbReference type="ARBA" id="ARBA00022840"/>
    </source>
</evidence>
<gene>
    <name evidence="11" type="primary">RGA4</name>
    <name evidence="11" type="ORF">MA16_Dca000408</name>
</gene>
<dbReference type="InterPro" id="IPR041118">
    <property type="entry name" value="Rx_N"/>
</dbReference>
<dbReference type="InterPro" id="IPR056789">
    <property type="entry name" value="LRR_R13L1-DRL21"/>
</dbReference>
<accession>A0A2I0WTS6</accession>
<keyword evidence="5" id="KW-0611">Plant defense</keyword>
<evidence type="ECO:0000313" key="12">
    <source>
        <dbReference type="Proteomes" id="UP000233837"/>
    </source>
</evidence>
<dbReference type="Gene3D" id="1.10.8.430">
    <property type="entry name" value="Helical domain of apoptotic protease-activating factors"/>
    <property type="match status" value="1"/>
</dbReference>
<dbReference type="Pfam" id="PF23559">
    <property type="entry name" value="WHD_DRP"/>
    <property type="match status" value="1"/>
</dbReference>
<dbReference type="GO" id="GO:0043531">
    <property type="term" value="F:ADP binding"/>
    <property type="evidence" value="ECO:0007669"/>
    <property type="project" value="InterPro"/>
</dbReference>
<evidence type="ECO:0000256" key="4">
    <source>
        <dbReference type="ARBA" id="ARBA00022741"/>
    </source>
</evidence>
<dbReference type="InterPro" id="IPR027417">
    <property type="entry name" value="P-loop_NTPase"/>
</dbReference>
<dbReference type="InterPro" id="IPR058922">
    <property type="entry name" value="WHD_DRP"/>
</dbReference>
<evidence type="ECO:0000256" key="3">
    <source>
        <dbReference type="ARBA" id="ARBA00022737"/>
    </source>
</evidence>
<keyword evidence="12" id="KW-1185">Reference proteome</keyword>
<evidence type="ECO:0000256" key="5">
    <source>
        <dbReference type="ARBA" id="ARBA00022821"/>
    </source>
</evidence>
<feature type="domain" description="Disease resistance protein winged helix" evidence="9">
    <location>
        <begin position="457"/>
        <end position="527"/>
    </location>
</feature>
<dbReference type="GO" id="GO:0051707">
    <property type="term" value="P:response to other organism"/>
    <property type="evidence" value="ECO:0007669"/>
    <property type="project" value="UniProtKB-ARBA"/>
</dbReference>
<dbReference type="GO" id="GO:0005524">
    <property type="term" value="F:ATP binding"/>
    <property type="evidence" value="ECO:0007669"/>
    <property type="project" value="UniProtKB-KW"/>
</dbReference>
<organism evidence="11 12">
    <name type="scientific">Dendrobium catenatum</name>
    <dbReference type="NCBI Taxonomy" id="906689"/>
    <lineage>
        <taxon>Eukaryota</taxon>
        <taxon>Viridiplantae</taxon>
        <taxon>Streptophyta</taxon>
        <taxon>Embryophyta</taxon>
        <taxon>Tracheophyta</taxon>
        <taxon>Spermatophyta</taxon>
        <taxon>Magnoliopsida</taxon>
        <taxon>Liliopsida</taxon>
        <taxon>Asparagales</taxon>
        <taxon>Orchidaceae</taxon>
        <taxon>Epidendroideae</taxon>
        <taxon>Malaxideae</taxon>
        <taxon>Dendrobiinae</taxon>
        <taxon>Dendrobium</taxon>
    </lineage>
</organism>
<evidence type="ECO:0000256" key="2">
    <source>
        <dbReference type="ARBA" id="ARBA00022614"/>
    </source>
</evidence>
<keyword evidence="4" id="KW-0547">Nucleotide-binding</keyword>
<dbReference type="SUPFAM" id="SSF52540">
    <property type="entry name" value="P-loop containing nucleoside triphosphate hydrolases"/>
    <property type="match status" value="1"/>
</dbReference>
<name>A0A2I0WTS6_9ASPA</name>
<keyword evidence="3" id="KW-0677">Repeat</keyword>
<dbReference type="SUPFAM" id="SSF52047">
    <property type="entry name" value="RNI-like"/>
    <property type="match status" value="1"/>
</dbReference>
<evidence type="ECO:0000259" key="8">
    <source>
        <dbReference type="Pfam" id="PF18052"/>
    </source>
</evidence>
<dbReference type="PANTHER" id="PTHR36766:SF40">
    <property type="entry name" value="DISEASE RESISTANCE PROTEIN RGA3"/>
    <property type="match status" value="1"/>
</dbReference>
<protein>
    <submittedName>
        <fullName evidence="11">Disease resistance protein RGA4</fullName>
    </submittedName>
</protein>
<proteinExistence type="inferred from homology"/>
<dbReference type="Gene3D" id="1.20.5.4130">
    <property type="match status" value="1"/>
</dbReference>
<dbReference type="InterPro" id="IPR042197">
    <property type="entry name" value="Apaf_helical"/>
</dbReference>
<dbReference type="GO" id="GO:0006952">
    <property type="term" value="P:defense response"/>
    <property type="evidence" value="ECO:0007669"/>
    <property type="project" value="UniProtKB-KW"/>
</dbReference>
<dbReference type="Pfam" id="PF25019">
    <property type="entry name" value="LRR_R13L1-DRL21"/>
    <property type="match status" value="1"/>
</dbReference>
<evidence type="ECO:0000259" key="9">
    <source>
        <dbReference type="Pfam" id="PF23559"/>
    </source>
</evidence>
<dbReference type="Pfam" id="PF00931">
    <property type="entry name" value="NB-ARC"/>
    <property type="match status" value="1"/>
</dbReference>
<dbReference type="PANTHER" id="PTHR36766">
    <property type="entry name" value="PLANT BROAD-SPECTRUM MILDEW RESISTANCE PROTEIN RPW8"/>
    <property type="match status" value="1"/>
</dbReference>
<dbReference type="Gene3D" id="3.40.50.300">
    <property type="entry name" value="P-loop containing nucleotide triphosphate hydrolases"/>
    <property type="match status" value="1"/>
</dbReference>
<reference evidence="11 12" key="1">
    <citation type="journal article" date="2016" name="Sci. Rep.">
        <title>The Dendrobium catenatum Lindl. genome sequence provides insights into polysaccharide synthase, floral development and adaptive evolution.</title>
        <authorList>
            <person name="Zhang G.Q."/>
            <person name="Xu Q."/>
            <person name="Bian C."/>
            <person name="Tsai W.C."/>
            <person name="Yeh C.M."/>
            <person name="Liu K.W."/>
            <person name="Yoshida K."/>
            <person name="Zhang L.S."/>
            <person name="Chang S.B."/>
            <person name="Chen F."/>
            <person name="Shi Y."/>
            <person name="Su Y.Y."/>
            <person name="Zhang Y.Q."/>
            <person name="Chen L.J."/>
            <person name="Yin Y."/>
            <person name="Lin M."/>
            <person name="Huang H."/>
            <person name="Deng H."/>
            <person name="Wang Z.W."/>
            <person name="Zhu S.L."/>
            <person name="Zhao X."/>
            <person name="Deng C."/>
            <person name="Niu S.C."/>
            <person name="Huang J."/>
            <person name="Wang M."/>
            <person name="Liu G.H."/>
            <person name="Yang H.J."/>
            <person name="Xiao X.J."/>
            <person name="Hsiao Y.Y."/>
            <person name="Wu W.L."/>
            <person name="Chen Y.Y."/>
            <person name="Mitsuda N."/>
            <person name="Ohme-Takagi M."/>
            <person name="Luo Y.B."/>
            <person name="Van de Peer Y."/>
            <person name="Liu Z.J."/>
        </authorList>
    </citation>
    <scope>NUCLEOTIDE SEQUENCE [LARGE SCALE GENOMIC DNA]</scope>
    <source>
        <tissue evidence="11">The whole plant</tissue>
    </source>
</reference>
<dbReference type="Pfam" id="PF18052">
    <property type="entry name" value="Rx_N"/>
    <property type="match status" value="1"/>
</dbReference>
<feature type="domain" description="NB-ARC" evidence="7">
    <location>
        <begin position="210"/>
        <end position="370"/>
    </location>
</feature>
<dbReference type="SUPFAM" id="SSF52058">
    <property type="entry name" value="L domain-like"/>
    <property type="match status" value="1"/>
</dbReference>
<dbReference type="PRINTS" id="PR00364">
    <property type="entry name" value="DISEASERSIST"/>
</dbReference>
<feature type="domain" description="R13L1/DRL21-like LRR repeat region" evidence="10">
    <location>
        <begin position="712"/>
        <end position="840"/>
    </location>
</feature>
<dbReference type="Gene3D" id="3.80.10.10">
    <property type="entry name" value="Ribonuclease Inhibitor"/>
    <property type="match status" value="4"/>
</dbReference>
<evidence type="ECO:0000256" key="1">
    <source>
        <dbReference type="ARBA" id="ARBA00008894"/>
    </source>
</evidence>
<dbReference type="InterPro" id="IPR036388">
    <property type="entry name" value="WH-like_DNA-bd_sf"/>
</dbReference>
<dbReference type="Proteomes" id="UP000233837">
    <property type="component" value="Unassembled WGS sequence"/>
</dbReference>
<dbReference type="InterPro" id="IPR032675">
    <property type="entry name" value="LRR_dom_sf"/>
</dbReference>
<evidence type="ECO:0000259" key="7">
    <source>
        <dbReference type="Pfam" id="PF00931"/>
    </source>
</evidence>
<feature type="domain" description="Disease resistance N-terminal" evidence="8">
    <location>
        <begin position="10"/>
        <end position="100"/>
    </location>
</feature>